<keyword evidence="1" id="KW-0812">Transmembrane</keyword>
<reference evidence="3" key="1">
    <citation type="journal article" date="2014" name="Genome Announc.">
        <title>Draft genome sequence of Weissella oryzae SG25T, isolated from fermented rice grains.</title>
        <authorList>
            <person name="Tanizawa Y."/>
            <person name="Fujisawa T."/>
            <person name="Mochizuki T."/>
            <person name="Kaminuma E."/>
            <person name="Suzuki Y."/>
            <person name="Nakamura Y."/>
            <person name="Tohno M."/>
        </authorList>
    </citation>
    <scope>NUCLEOTIDE SEQUENCE [LARGE SCALE GENOMIC DNA]</scope>
    <source>
        <strain evidence="3">DSM 25784 / JCM 18191 / LMG 30913 / SG25</strain>
    </source>
</reference>
<dbReference type="Proteomes" id="UP000030643">
    <property type="component" value="Unassembled WGS sequence"/>
</dbReference>
<dbReference type="STRING" id="1329250.WOSG25_090270"/>
<dbReference type="AlphaFoldDB" id="A0A069CU79"/>
<evidence type="ECO:0000313" key="3">
    <source>
        <dbReference type="Proteomes" id="UP000030643"/>
    </source>
</evidence>
<dbReference type="EMBL" id="DF820492">
    <property type="protein sequence ID" value="GAK31330.1"/>
    <property type="molecule type" value="Genomic_DNA"/>
</dbReference>
<keyword evidence="3" id="KW-1185">Reference proteome</keyword>
<organism evidence="2 3">
    <name type="scientific">Weissella oryzae (strain DSM 25784 / JCM 18191 / LMG 30913 / SG25)</name>
    <dbReference type="NCBI Taxonomy" id="1329250"/>
    <lineage>
        <taxon>Bacteria</taxon>
        <taxon>Bacillati</taxon>
        <taxon>Bacillota</taxon>
        <taxon>Bacilli</taxon>
        <taxon>Lactobacillales</taxon>
        <taxon>Lactobacillaceae</taxon>
        <taxon>Weissella</taxon>
    </lineage>
</organism>
<feature type="transmembrane region" description="Helical" evidence="1">
    <location>
        <begin position="27"/>
        <end position="45"/>
    </location>
</feature>
<keyword evidence="1" id="KW-0472">Membrane</keyword>
<gene>
    <name evidence="2" type="ORF">WOSG25_090270</name>
</gene>
<keyword evidence="1" id="KW-1133">Transmembrane helix</keyword>
<feature type="transmembrane region" description="Helical" evidence="1">
    <location>
        <begin position="51"/>
        <end position="69"/>
    </location>
</feature>
<evidence type="ECO:0000313" key="2">
    <source>
        <dbReference type="EMBL" id="GAK31330.1"/>
    </source>
</evidence>
<dbReference type="RefSeq" id="WP_027699326.1">
    <property type="nucleotide sequence ID" value="NZ_DF820492.1"/>
</dbReference>
<sequence>MALQSEFHTDMSKVEPIVWKSFTKPQLIMILMITPAFILIGVEVFLIKGWLFWPAALATAVIFITPAVLKTSGKIEQVRATWFFNMKIQKRYYSTGKIRKYTPDEFVQKKEVKETDSFTD</sequence>
<dbReference type="OrthoDB" id="2188677at2"/>
<accession>A0A069CU79</accession>
<evidence type="ECO:0008006" key="4">
    <source>
        <dbReference type="Google" id="ProtNLM"/>
    </source>
</evidence>
<protein>
    <recommendedName>
        <fullName evidence="4">PrgI family protein</fullName>
    </recommendedName>
</protein>
<name>A0A069CU79_WEIOS</name>
<evidence type="ECO:0000256" key="1">
    <source>
        <dbReference type="SAM" id="Phobius"/>
    </source>
</evidence>
<proteinExistence type="predicted"/>
<dbReference type="eggNOG" id="ENOG50339Y7">
    <property type="taxonomic scope" value="Bacteria"/>
</dbReference>